<sequence length="83" mass="8995">MDIGKEGIDQELFNESQNHIDNVVMVSNDMITGPVKGGPGDLQNSQRNGNTLEHHGKGGENVFAMLHAAPRTDSNKRVDVLPT</sequence>
<dbReference type="AlphaFoldDB" id="A0A1I7RU86"/>
<dbReference type="Proteomes" id="UP000659654">
    <property type="component" value="Unassembled WGS sequence"/>
</dbReference>
<proteinExistence type="predicted"/>
<feature type="compositionally biased region" description="Polar residues" evidence="1">
    <location>
        <begin position="42"/>
        <end position="51"/>
    </location>
</feature>
<name>A0A1I7RU86_BURXY</name>
<evidence type="ECO:0000313" key="2">
    <source>
        <dbReference type="EMBL" id="CAD5224940.1"/>
    </source>
</evidence>
<protein>
    <submittedName>
        <fullName evidence="2">(pine wood nematode) hypothetical protein</fullName>
    </submittedName>
</protein>
<evidence type="ECO:0000313" key="5">
    <source>
        <dbReference type="WBParaSite" id="BXY_0429500.1"/>
    </source>
</evidence>
<accession>A0A1I7RU86</accession>
<reference evidence="2" key="2">
    <citation type="submission" date="2020-09" db="EMBL/GenBank/DDBJ databases">
        <authorList>
            <person name="Kikuchi T."/>
        </authorList>
    </citation>
    <scope>NUCLEOTIDE SEQUENCE</scope>
    <source>
        <strain evidence="2">Ka4C1</strain>
    </source>
</reference>
<feature type="region of interest" description="Disordered" evidence="1">
    <location>
        <begin position="34"/>
        <end position="57"/>
    </location>
</feature>
<dbReference type="Proteomes" id="UP000582659">
    <property type="component" value="Unassembled WGS sequence"/>
</dbReference>
<evidence type="ECO:0000256" key="1">
    <source>
        <dbReference type="SAM" id="MobiDB-lite"/>
    </source>
</evidence>
<reference evidence="5" key="1">
    <citation type="submission" date="2016-11" db="UniProtKB">
        <authorList>
            <consortium name="WormBaseParasite"/>
        </authorList>
    </citation>
    <scope>IDENTIFICATION</scope>
</reference>
<dbReference type="EMBL" id="CAJFCV020000004">
    <property type="protein sequence ID" value="CAG9113924.1"/>
    <property type="molecule type" value="Genomic_DNA"/>
</dbReference>
<dbReference type="EMBL" id="CAJFDI010000004">
    <property type="protein sequence ID" value="CAD5224940.1"/>
    <property type="molecule type" value="Genomic_DNA"/>
</dbReference>
<gene>
    <name evidence="2" type="ORF">BXYJ_LOCUS8295</name>
</gene>
<evidence type="ECO:0000313" key="4">
    <source>
        <dbReference type="Proteomes" id="UP000659654"/>
    </source>
</evidence>
<organism evidence="3 5">
    <name type="scientific">Bursaphelenchus xylophilus</name>
    <name type="common">Pinewood nematode worm</name>
    <name type="synonym">Aphelenchoides xylophilus</name>
    <dbReference type="NCBI Taxonomy" id="6326"/>
    <lineage>
        <taxon>Eukaryota</taxon>
        <taxon>Metazoa</taxon>
        <taxon>Ecdysozoa</taxon>
        <taxon>Nematoda</taxon>
        <taxon>Chromadorea</taxon>
        <taxon>Rhabditida</taxon>
        <taxon>Tylenchina</taxon>
        <taxon>Tylenchomorpha</taxon>
        <taxon>Aphelenchoidea</taxon>
        <taxon>Aphelenchoididae</taxon>
        <taxon>Bursaphelenchus</taxon>
    </lineage>
</organism>
<dbReference type="Proteomes" id="UP000095284">
    <property type="component" value="Unplaced"/>
</dbReference>
<dbReference type="WBParaSite" id="BXY_0429500.1">
    <property type="protein sequence ID" value="BXY_0429500.1"/>
    <property type="gene ID" value="BXY_0429500"/>
</dbReference>
<keyword evidence="4" id="KW-1185">Reference proteome</keyword>
<evidence type="ECO:0000313" key="3">
    <source>
        <dbReference type="Proteomes" id="UP000095284"/>
    </source>
</evidence>